<feature type="domain" description="DUF2202" evidence="3">
    <location>
        <begin position="57"/>
        <end position="214"/>
    </location>
</feature>
<protein>
    <recommendedName>
        <fullName evidence="3">DUF2202 domain-containing protein</fullName>
    </recommendedName>
</protein>
<dbReference type="Proteomes" id="UP000323917">
    <property type="component" value="Chromosome"/>
</dbReference>
<reference evidence="4 5" key="1">
    <citation type="submission" date="2019-08" db="EMBL/GenBank/DDBJ databases">
        <title>Deep-cultivation of Planctomycetes and their phenomic and genomic characterization uncovers novel biology.</title>
        <authorList>
            <person name="Wiegand S."/>
            <person name="Jogler M."/>
            <person name="Boedeker C."/>
            <person name="Pinto D."/>
            <person name="Vollmers J."/>
            <person name="Rivas-Marin E."/>
            <person name="Kohn T."/>
            <person name="Peeters S.H."/>
            <person name="Heuer A."/>
            <person name="Rast P."/>
            <person name="Oberbeckmann S."/>
            <person name="Bunk B."/>
            <person name="Jeske O."/>
            <person name="Meyerdierks A."/>
            <person name="Storesund J.E."/>
            <person name="Kallscheuer N."/>
            <person name="Luecker S."/>
            <person name="Lage O.M."/>
            <person name="Pohl T."/>
            <person name="Merkel B.J."/>
            <person name="Hornburger P."/>
            <person name="Mueller R.-W."/>
            <person name="Bruemmer F."/>
            <person name="Labrenz M."/>
            <person name="Spormann A.M."/>
            <person name="Op den Camp H."/>
            <person name="Overmann J."/>
            <person name="Amann R."/>
            <person name="Jetten M.S.M."/>
            <person name="Mascher T."/>
            <person name="Medema M.H."/>
            <person name="Devos D.P."/>
            <person name="Kaster A.-K."/>
            <person name="Ovreas L."/>
            <person name="Rohde M."/>
            <person name="Galperin M.Y."/>
            <person name="Jogler C."/>
        </authorList>
    </citation>
    <scope>NUCLEOTIDE SEQUENCE [LARGE SCALE GENOMIC DNA]</scope>
    <source>
        <strain evidence="4 5">Pr1d</strain>
    </source>
</reference>
<proteinExistence type="predicted"/>
<keyword evidence="5" id="KW-1185">Reference proteome</keyword>
<evidence type="ECO:0000313" key="5">
    <source>
        <dbReference type="Proteomes" id="UP000323917"/>
    </source>
</evidence>
<accession>A0A5B9QAB0</accession>
<name>A0A5B9QAB0_9BACT</name>
<sequence precursor="true">MTSKQFFVLAILFMLSWGSLCWAQPDEGKEGVSVTTEQSNEPVQTKTLGQLSEQELEDLLWMVEEERLAHDVYVKLGSKWPLRMYDNISSAEKVHIASLSNLLKNYGVDVSSLGNQSGMFTHSEIQGLYSELVERGEKTLEDAIAVGLLIEEMDIADLSKRIKRTDKKDIKQVYQFLQMGSRNHLRAFSRQAAFRNVEYVPQHLSQKEFDDIVRGSHERGRPGRGRRGF</sequence>
<dbReference type="InterPro" id="IPR012347">
    <property type="entry name" value="Ferritin-like"/>
</dbReference>
<feature type="signal peptide" evidence="2">
    <location>
        <begin position="1"/>
        <end position="23"/>
    </location>
</feature>
<feature type="region of interest" description="Disordered" evidence="1">
    <location>
        <begin position="210"/>
        <end position="229"/>
    </location>
</feature>
<dbReference type="OrthoDB" id="9801086at2"/>
<evidence type="ECO:0000313" key="4">
    <source>
        <dbReference type="EMBL" id="QEG33826.1"/>
    </source>
</evidence>
<gene>
    <name evidence="4" type="ORF">Pr1d_10960</name>
</gene>
<dbReference type="InterPro" id="IPR009078">
    <property type="entry name" value="Ferritin-like_SF"/>
</dbReference>
<evidence type="ECO:0000256" key="2">
    <source>
        <dbReference type="SAM" id="SignalP"/>
    </source>
</evidence>
<dbReference type="CDD" id="cd01048">
    <property type="entry name" value="Ferritin_like_AB2"/>
    <property type="match status" value="1"/>
</dbReference>
<dbReference type="SUPFAM" id="SSF47240">
    <property type="entry name" value="Ferritin-like"/>
    <property type="match status" value="1"/>
</dbReference>
<dbReference type="InterPro" id="IPR019243">
    <property type="entry name" value="DUF2202"/>
</dbReference>
<dbReference type="AlphaFoldDB" id="A0A5B9QAB0"/>
<evidence type="ECO:0000256" key="1">
    <source>
        <dbReference type="SAM" id="MobiDB-lite"/>
    </source>
</evidence>
<evidence type="ECO:0000259" key="3">
    <source>
        <dbReference type="Pfam" id="PF09968"/>
    </source>
</evidence>
<dbReference type="KEGG" id="bgok:Pr1d_10960"/>
<keyword evidence="2" id="KW-0732">Signal</keyword>
<feature type="chain" id="PRO_5022751195" description="DUF2202 domain-containing protein" evidence="2">
    <location>
        <begin position="24"/>
        <end position="229"/>
    </location>
</feature>
<organism evidence="4 5">
    <name type="scientific">Bythopirellula goksoeyrii</name>
    <dbReference type="NCBI Taxonomy" id="1400387"/>
    <lineage>
        <taxon>Bacteria</taxon>
        <taxon>Pseudomonadati</taxon>
        <taxon>Planctomycetota</taxon>
        <taxon>Planctomycetia</taxon>
        <taxon>Pirellulales</taxon>
        <taxon>Lacipirellulaceae</taxon>
        <taxon>Bythopirellula</taxon>
    </lineage>
</organism>
<dbReference type="RefSeq" id="WP_148072548.1">
    <property type="nucleotide sequence ID" value="NZ_CP042913.1"/>
</dbReference>
<dbReference type="EMBL" id="CP042913">
    <property type="protein sequence ID" value="QEG33826.1"/>
    <property type="molecule type" value="Genomic_DNA"/>
</dbReference>
<feature type="compositionally biased region" description="Basic and acidic residues" evidence="1">
    <location>
        <begin position="210"/>
        <end position="221"/>
    </location>
</feature>
<dbReference type="Gene3D" id="1.20.1260.10">
    <property type="match status" value="1"/>
</dbReference>
<dbReference type="Pfam" id="PF09968">
    <property type="entry name" value="DUF2202"/>
    <property type="match status" value="1"/>
</dbReference>